<reference evidence="1 2" key="1">
    <citation type="submission" date="2024-10" db="EMBL/GenBank/DDBJ databases">
        <title>The Natural Products Discovery Center: Release of the First 8490 Sequenced Strains for Exploring Actinobacteria Biosynthetic Diversity.</title>
        <authorList>
            <person name="Kalkreuter E."/>
            <person name="Kautsar S.A."/>
            <person name="Yang D."/>
            <person name="Bader C.D."/>
            <person name="Teijaro C.N."/>
            <person name="Fluegel L."/>
            <person name="Davis C.M."/>
            <person name="Simpson J.R."/>
            <person name="Lauterbach L."/>
            <person name="Steele A.D."/>
            <person name="Gui C."/>
            <person name="Meng S."/>
            <person name="Li G."/>
            <person name="Viehrig K."/>
            <person name="Ye F."/>
            <person name="Su P."/>
            <person name="Kiefer A.F."/>
            <person name="Nichols A."/>
            <person name="Cepeda A.J."/>
            <person name="Yan W."/>
            <person name="Fan B."/>
            <person name="Jiang Y."/>
            <person name="Adhikari A."/>
            <person name="Zheng C.-J."/>
            <person name="Schuster L."/>
            <person name="Cowan T.M."/>
            <person name="Smanski M.J."/>
            <person name="Chevrette M.G."/>
            <person name="De Carvalho L.P.S."/>
            <person name="Shen B."/>
        </authorList>
    </citation>
    <scope>NUCLEOTIDE SEQUENCE [LARGE SCALE GENOMIC DNA]</scope>
    <source>
        <strain evidence="1 2">NPDC087689</strain>
    </source>
</reference>
<dbReference type="RefSeq" id="WP_401285245.1">
    <property type="nucleotide sequence ID" value="NZ_JBIUVY010000095.1"/>
</dbReference>
<feature type="non-terminal residue" evidence="1">
    <location>
        <position position="1"/>
    </location>
</feature>
<dbReference type="EMBL" id="JBIUVY010000095">
    <property type="protein sequence ID" value="MFJ2289962.1"/>
    <property type="molecule type" value="Genomic_DNA"/>
</dbReference>
<gene>
    <name evidence="1" type="ORF">ACIOUF_27035</name>
</gene>
<evidence type="ECO:0000313" key="1">
    <source>
        <dbReference type="EMBL" id="MFJ2289962.1"/>
    </source>
</evidence>
<comment type="caution">
    <text evidence="1">The sequence shown here is derived from an EMBL/GenBank/DDBJ whole genome shotgun (WGS) entry which is preliminary data.</text>
</comment>
<sequence length="26" mass="2686">TVGEGIEKPVDNFAEEVAAQLAAAKQ</sequence>
<evidence type="ECO:0008006" key="3">
    <source>
        <dbReference type="Google" id="ProtNLM"/>
    </source>
</evidence>
<protein>
    <recommendedName>
        <fullName evidence="3">Elongation factor Ts</fullName>
    </recommendedName>
</protein>
<organism evidence="1 2">
    <name type="scientific">Pseudomonas iridis</name>
    <dbReference type="NCBI Taxonomy" id="2710587"/>
    <lineage>
        <taxon>Bacteria</taxon>
        <taxon>Pseudomonadati</taxon>
        <taxon>Pseudomonadota</taxon>
        <taxon>Gammaproteobacteria</taxon>
        <taxon>Pseudomonadales</taxon>
        <taxon>Pseudomonadaceae</taxon>
        <taxon>Pseudomonas</taxon>
    </lineage>
</organism>
<proteinExistence type="predicted"/>
<keyword evidence="2" id="KW-1185">Reference proteome</keyword>
<accession>A0ABW8DTZ0</accession>
<dbReference type="Proteomes" id="UP001617296">
    <property type="component" value="Unassembled WGS sequence"/>
</dbReference>
<name>A0ABW8DTZ0_9PSED</name>
<evidence type="ECO:0000313" key="2">
    <source>
        <dbReference type="Proteomes" id="UP001617296"/>
    </source>
</evidence>